<feature type="region of interest" description="Disordered" evidence="1">
    <location>
        <begin position="664"/>
        <end position="698"/>
    </location>
</feature>
<evidence type="ECO:0000313" key="4">
    <source>
        <dbReference type="Proteomes" id="UP000187406"/>
    </source>
</evidence>
<organism evidence="3 4">
    <name type="scientific">Cephalotus follicularis</name>
    <name type="common">Albany pitcher plant</name>
    <dbReference type="NCBI Taxonomy" id="3775"/>
    <lineage>
        <taxon>Eukaryota</taxon>
        <taxon>Viridiplantae</taxon>
        <taxon>Streptophyta</taxon>
        <taxon>Embryophyta</taxon>
        <taxon>Tracheophyta</taxon>
        <taxon>Spermatophyta</taxon>
        <taxon>Magnoliopsida</taxon>
        <taxon>eudicotyledons</taxon>
        <taxon>Gunneridae</taxon>
        <taxon>Pentapetalae</taxon>
        <taxon>rosids</taxon>
        <taxon>fabids</taxon>
        <taxon>Oxalidales</taxon>
        <taxon>Cephalotaceae</taxon>
        <taxon>Cephalotus</taxon>
    </lineage>
</organism>
<reference evidence="4" key="1">
    <citation type="submission" date="2016-04" db="EMBL/GenBank/DDBJ databases">
        <title>Cephalotus genome sequencing.</title>
        <authorList>
            <person name="Fukushima K."/>
            <person name="Hasebe M."/>
            <person name="Fang X."/>
        </authorList>
    </citation>
    <scope>NUCLEOTIDE SEQUENCE [LARGE SCALE GENOMIC DNA]</scope>
    <source>
        <strain evidence="4">cv. St1</strain>
    </source>
</reference>
<dbReference type="Proteomes" id="UP000187406">
    <property type="component" value="Unassembled WGS sequence"/>
</dbReference>
<gene>
    <name evidence="3" type="ORF">CFOL_v3_17372</name>
</gene>
<dbReference type="OrthoDB" id="29523at2759"/>
<comment type="caution">
    <text evidence="3">The sequence shown here is derived from an EMBL/GenBank/DDBJ whole genome shotgun (WGS) entry which is preliminary data.</text>
</comment>
<feature type="compositionally biased region" description="Polar residues" evidence="1">
    <location>
        <begin position="526"/>
        <end position="537"/>
    </location>
</feature>
<feature type="compositionally biased region" description="Polar residues" evidence="1">
    <location>
        <begin position="77"/>
        <end position="86"/>
    </location>
</feature>
<protein>
    <submittedName>
        <fullName evidence="3">G-patch domain-containing protein</fullName>
    </submittedName>
</protein>
<dbReference type="AlphaFoldDB" id="A0A1Q3C148"/>
<feature type="region of interest" description="Disordered" evidence="1">
    <location>
        <begin position="48"/>
        <end position="86"/>
    </location>
</feature>
<dbReference type="Pfam" id="PF01585">
    <property type="entry name" value="G-patch"/>
    <property type="match status" value="2"/>
</dbReference>
<dbReference type="GO" id="GO:0003676">
    <property type="term" value="F:nucleic acid binding"/>
    <property type="evidence" value="ECO:0007669"/>
    <property type="project" value="InterPro"/>
</dbReference>
<dbReference type="PANTHER" id="PTHR47423:SF2">
    <property type="entry name" value="PROTEIN SQS1"/>
    <property type="match status" value="1"/>
</dbReference>
<dbReference type="PANTHER" id="PTHR47423">
    <property type="entry name" value="G-PATCH DOMAIN CONTAINING PROTEIN"/>
    <property type="match status" value="1"/>
</dbReference>
<evidence type="ECO:0000313" key="3">
    <source>
        <dbReference type="EMBL" id="GAV73889.1"/>
    </source>
</evidence>
<feature type="compositionally biased region" description="Acidic residues" evidence="1">
    <location>
        <begin position="246"/>
        <end position="276"/>
    </location>
</feature>
<feature type="region of interest" description="Disordered" evidence="1">
    <location>
        <begin position="244"/>
        <end position="291"/>
    </location>
</feature>
<dbReference type="InParanoid" id="A0A1Q3C148"/>
<evidence type="ECO:0000259" key="2">
    <source>
        <dbReference type="PROSITE" id="PS50174"/>
    </source>
</evidence>
<feature type="compositionally biased region" description="Low complexity" evidence="1">
    <location>
        <begin position="10"/>
        <end position="21"/>
    </location>
</feature>
<feature type="region of interest" description="Disordered" evidence="1">
    <location>
        <begin position="187"/>
        <end position="208"/>
    </location>
</feature>
<name>A0A1Q3C148_CEPFO</name>
<dbReference type="EMBL" id="BDDD01001164">
    <property type="protein sequence ID" value="GAV73889.1"/>
    <property type="molecule type" value="Genomic_DNA"/>
</dbReference>
<feature type="region of interest" description="Disordered" evidence="1">
    <location>
        <begin position="1"/>
        <end position="29"/>
    </location>
</feature>
<evidence type="ECO:0000256" key="1">
    <source>
        <dbReference type="SAM" id="MobiDB-lite"/>
    </source>
</evidence>
<dbReference type="InterPro" id="IPR000467">
    <property type="entry name" value="G_patch_dom"/>
</dbReference>
<feature type="domain" description="G-patch" evidence="2">
    <location>
        <begin position="614"/>
        <end position="660"/>
    </location>
</feature>
<dbReference type="PROSITE" id="PS50174">
    <property type="entry name" value="G_PATCH"/>
    <property type="match status" value="2"/>
</dbReference>
<dbReference type="FunCoup" id="A0A1Q3C148">
    <property type="interactions" value="1483"/>
</dbReference>
<sequence length="751" mass="81396">MAGGGKRKPNNNNNNNKPNNNSRRRSNRSLFVVGGALSDWCPASSWPTTPFGGKIPNGNPNSGVKSGNADKGKAPSGSKNRSQKLTGNVFGYRYPSVLGQEGLYSESFLGGSSRDNDVVESKPLILLDSKDNQIVAYSDQSPSSKPNDVEYTYDYSSDFMLGESSHRGLGLYNESVTNPSGIESSLKQMEKKEGLCVDSSHSDKEMEADEGINHGAGTELAETPHPKKNSGFVSIGGMKLYTQDLSDVESDEDDGGELIDDESLESSELGEFDQSSESDSCVDMPDSSSDISEEVAEDYLEGIGGSDNVLHAKWLVGHVLEELDDDSPSSSSFDETVEKLGGIALQDASMEYGMEKSHSRKKQFLDTRRARSSALDDLMLVKDSRDDFAKKKHVAQFCKSWPSGAQKSRTSRNFPGAKKKHRKEMIVVKRRERMMRRGVDLKQINSQLERIVLDGVDIFSFQPMLHGDCSQVRRLAGIYQFQSTTQGFGKKSFVIVMRTRHTCMPTSSDKIRLQKLIGAGSEDSDNSVNEGPNTASAKRNGIKKYVNGSAEASGMKWSGKKSPYANQAISFVSSGVMESETVEFTALNSKEVNDTSENKGVANSAQFGAFEVHTTGFGSKMMAKMGFIEGGGLGKDGQGMSLPIEVIKRPKSLGLGVNFSEMGDDLGRKESRSSSVTKESHINSLRKGSRGDSSRNKCQGIGAFEKHTKGFGSKMMAKMGFVEGTGLGKDSQGIVNPLAAVRIRKSRGLGA</sequence>
<dbReference type="STRING" id="3775.A0A1Q3C148"/>
<feature type="region of interest" description="Disordered" evidence="1">
    <location>
        <begin position="520"/>
        <end position="541"/>
    </location>
</feature>
<dbReference type="SMART" id="SM00443">
    <property type="entry name" value="G_patch"/>
    <property type="match status" value="2"/>
</dbReference>
<feature type="domain" description="G-patch" evidence="2">
    <location>
        <begin position="708"/>
        <end position="751"/>
    </location>
</feature>
<proteinExistence type="predicted"/>
<accession>A0A1Q3C148</accession>
<feature type="compositionally biased region" description="Basic and acidic residues" evidence="1">
    <location>
        <begin position="188"/>
        <end position="205"/>
    </location>
</feature>
<keyword evidence="4" id="KW-1185">Reference proteome</keyword>